<dbReference type="AlphaFoldDB" id="A0ABD3MTR9"/>
<gene>
    <name evidence="7" type="ORF">ACHAWU_004550</name>
</gene>
<reference evidence="7 8" key="1">
    <citation type="submission" date="2024-10" db="EMBL/GenBank/DDBJ databases">
        <title>Updated reference genomes for cyclostephanoid diatoms.</title>
        <authorList>
            <person name="Roberts W.R."/>
            <person name="Alverson A.J."/>
        </authorList>
    </citation>
    <scope>NUCLEOTIDE SEQUENCE [LARGE SCALE GENOMIC DNA]</scope>
    <source>
        <strain evidence="7 8">AJA232-27</strain>
    </source>
</reference>
<dbReference type="InterPro" id="IPR027417">
    <property type="entry name" value="P-loop_NTPase"/>
</dbReference>
<feature type="domain" description="DNA mismatch repair proteins mutS family" evidence="6">
    <location>
        <begin position="895"/>
        <end position="911"/>
    </location>
</feature>
<dbReference type="PANTHER" id="PTHR11361">
    <property type="entry name" value="DNA MISMATCH REPAIR PROTEIN MUTS FAMILY MEMBER"/>
    <property type="match status" value="1"/>
</dbReference>
<dbReference type="Gene3D" id="3.40.50.300">
    <property type="entry name" value="P-loop containing nucleotide triphosphate hydrolases"/>
    <property type="match status" value="1"/>
</dbReference>
<comment type="caution">
    <text evidence="7">The sequence shown here is derived from an EMBL/GenBank/DDBJ whole genome shotgun (WGS) entry which is preliminary data.</text>
</comment>
<evidence type="ECO:0000313" key="8">
    <source>
        <dbReference type="Proteomes" id="UP001530293"/>
    </source>
</evidence>
<dbReference type="PROSITE" id="PS00486">
    <property type="entry name" value="DNA_MISMATCH_REPAIR_2"/>
    <property type="match status" value="1"/>
</dbReference>
<dbReference type="SUPFAM" id="SSF48334">
    <property type="entry name" value="DNA repair protein MutS, domain III"/>
    <property type="match status" value="1"/>
</dbReference>
<dbReference type="PANTHER" id="PTHR11361:SF20">
    <property type="entry name" value="MUTS PROTEIN HOMOLOG 5"/>
    <property type="match status" value="1"/>
</dbReference>
<dbReference type="GO" id="GO:0005524">
    <property type="term" value="F:ATP binding"/>
    <property type="evidence" value="ECO:0007669"/>
    <property type="project" value="UniProtKB-KW"/>
</dbReference>
<dbReference type="GO" id="GO:0007127">
    <property type="term" value="P:meiosis I"/>
    <property type="evidence" value="ECO:0007669"/>
    <property type="project" value="UniProtKB-ARBA"/>
</dbReference>
<evidence type="ECO:0000259" key="6">
    <source>
        <dbReference type="PROSITE" id="PS00486"/>
    </source>
</evidence>
<dbReference type="SMART" id="SM00534">
    <property type="entry name" value="MUTSac"/>
    <property type="match status" value="1"/>
</dbReference>
<dbReference type="InterPro" id="IPR007696">
    <property type="entry name" value="DNA_mismatch_repair_MutS_core"/>
</dbReference>
<dbReference type="Gene3D" id="1.10.1420.10">
    <property type="match status" value="2"/>
</dbReference>
<protein>
    <recommendedName>
        <fullName evidence="6">DNA mismatch repair proteins mutS family domain-containing protein</fullName>
    </recommendedName>
</protein>
<dbReference type="Pfam" id="PF05192">
    <property type="entry name" value="MutS_III"/>
    <property type="match status" value="1"/>
</dbReference>
<evidence type="ECO:0000256" key="2">
    <source>
        <dbReference type="ARBA" id="ARBA00022741"/>
    </source>
</evidence>
<proteinExistence type="inferred from homology"/>
<name>A0ABD3MTR9_9STRA</name>
<keyword evidence="4" id="KW-0238">DNA-binding</keyword>
<dbReference type="InterPro" id="IPR000432">
    <property type="entry name" value="DNA_mismatch_repair_MutS_C"/>
</dbReference>
<dbReference type="Pfam" id="PF00488">
    <property type="entry name" value="MutS_V"/>
    <property type="match status" value="1"/>
</dbReference>
<evidence type="ECO:0000256" key="5">
    <source>
        <dbReference type="SAM" id="MobiDB-lite"/>
    </source>
</evidence>
<dbReference type="InterPro" id="IPR036187">
    <property type="entry name" value="DNA_mismatch_repair_MutS_sf"/>
</dbReference>
<dbReference type="SUPFAM" id="SSF52540">
    <property type="entry name" value="P-loop containing nucleoside triphosphate hydrolases"/>
    <property type="match status" value="1"/>
</dbReference>
<evidence type="ECO:0000256" key="4">
    <source>
        <dbReference type="ARBA" id="ARBA00023125"/>
    </source>
</evidence>
<keyword evidence="2" id="KW-0547">Nucleotide-binding</keyword>
<dbReference type="GO" id="GO:0003677">
    <property type="term" value="F:DNA binding"/>
    <property type="evidence" value="ECO:0007669"/>
    <property type="project" value="UniProtKB-KW"/>
</dbReference>
<comment type="similarity">
    <text evidence="1">Belongs to the DNA mismatch repair MutS family.</text>
</comment>
<feature type="region of interest" description="Disordered" evidence="5">
    <location>
        <begin position="1"/>
        <end position="84"/>
    </location>
</feature>
<evidence type="ECO:0000256" key="3">
    <source>
        <dbReference type="ARBA" id="ARBA00022840"/>
    </source>
</evidence>
<evidence type="ECO:0000256" key="1">
    <source>
        <dbReference type="ARBA" id="ARBA00006271"/>
    </source>
</evidence>
<dbReference type="SMART" id="SM00533">
    <property type="entry name" value="MUTSd"/>
    <property type="match status" value="1"/>
</dbReference>
<organism evidence="7 8">
    <name type="scientific">Discostella pseudostelligera</name>
    <dbReference type="NCBI Taxonomy" id="259834"/>
    <lineage>
        <taxon>Eukaryota</taxon>
        <taxon>Sar</taxon>
        <taxon>Stramenopiles</taxon>
        <taxon>Ochrophyta</taxon>
        <taxon>Bacillariophyta</taxon>
        <taxon>Coscinodiscophyceae</taxon>
        <taxon>Thalassiosirophycidae</taxon>
        <taxon>Stephanodiscales</taxon>
        <taxon>Stephanodiscaceae</taxon>
        <taxon>Discostella</taxon>
    </lineage>
</organism>
<keyword evidence="8" id="KW-1185">Reference proteome</keyword>
<dbReference type="Proteomes" id="UP001530293">
    <property type="component" value="Unassembled WGS sequence"/>
</dbReference>
<evidence type="ECO:0000313" key="7">
    <source>
        <dbReference type="EMBL" id="KAL3767052.1"/>
    </source>
</evidence>
<dbReference type="InterPro" id="IPR045076">
    <property type="entry name" value="MutS"/>
</dbReference>
<keyword evidence="3" id="KW-0067">ATP-binding</keyword>
<feature type="region of interest" description="Disordered" evidence="5">
    <location>
        <begin position="206"/>
        <end position="226"/>
    </location>
</feature>
<accession>A0ABD3MTR9</accession>
<sequence length="1062" mass="116346">MAMRRGAAAAISSVGNRHGHDNGSYSYSGPSGPGRGGGGRGHHRDGGGGGGGRWHRGGINDGGANRNRRTNHSNDNTRDNNRSGVGAAVAVDNRARAGAVDSAAAYDNDNDANNDGNAAPPNTEPALRVLSFYEHGSHISFAFYSEDENEIVFEDATAHSGEETERIVQSVLLETRPNLVLVGNKVVANTPLLECLTTMPIMVDGNSSGRERHDLEQSNDTAPSTTNIPYQLLKSSAFEPRQCRSAILHKLRVLTLMRNHPSSMDEFARDQTICTDTTTAAMGIGLHYSSATSSSSSSSFQQTSNFHSLASIIDFDSSTLVRALGALIIYLRNTAFRLEEGFTVTVNSLRRCPASDSFLRLEESTLRALRIFATDRHPLATITKAGGGGGASSHQRSKEGFSLFVLLDRTKSKAGRERLRQWMAKPLRDIDLIHQRHVGIELFLHSDCHPIASLLSERMSAVGSMDSILLRMQRCCAQSNDFLVLGRMLDASYAIIATLGGELRELAYKLDAESRGGDQQQLQQRQRDAIMMGNDQILQQEYPSVVYLDQVLQMCHVPTIRSLRERIASVVDEEATAEAKDHVVIHYGFHEELDRAKDTFQSLSGELLRSIVTSIIHALSSVIPFSVSMFLPRDSQMAPETLSEVGRQVLSKHQDLISLKVVFLPQVGFLISIDKRQHAHDEATNTFPSVPEDFEFVFVQDHDAFFKSDEMNQLDEEIGDLDAFIKDTEALIVSDLEEEILECESELRTTFSMLADLDCILSLAGCAVDLNFVRPEICPAEAGIISIENGRHPLQELIVNDEFIPNDTLMDNSNRVMIVTGPNFSGKSCYARQVGILVYLAHIGSYLPCDSAKISIMDQIIVNFGDVETCSVPQSTFQRDLTQMAGIMRKSTPNSLVLIDEFGKGTAPTSGIAVMTSVIQHLSQIKCKVVCTTHFLEMFSLGLLQESNGGIKAVRMRIHAPESDEDDAIPLFKLEYGVASSSAGLVCARIAGLNKKVVDRASDIITALKKGTQVRPLPESMNANSPFQPNVRSAIRLFLAVDSWTNATDEDLALLQELVGRM</sequence>
<dbReference type="EMBL" id="JALLBG020000078">
    <property type="protein sequence ID" value="KAL3767052.1"/>
    <property type="molecule type" value="Genomic_DNA"/>
</dbReference>